<name>A0A382J093_9ZZZZ</name>
<dbReference type="InterPro" id="IPR002942">
    <property type="entry name" value="S4_RNA-bd"/>
</dbReference>
<dbReference type="GO" id="GO:0003723">
    <property type="term" value="F:RNA binding"/>
    <property type="evidence" value="ECO:0007669"/>
    <property type="project" value="InterPro"/>
</dbReference>
<dbReference type="SUPFAM" id="SSF55174">
    <property type="entry name" value="Alpha-L RNA-binding motif"/>
    <property type="match status" value="1"/>
</dbReference>
<feature type="domain" description="RNA-binding S4" evidence="2">
    <location>
        <begin position="5"/>
        <end position="70"/>
    </location>
</feature>
<evidence type="ECO:0000259" key="2">
    <source>
        <dbReference type="SMART" id="SM00363"/>
    </source>
</evidence>
<feature type="compositionally biased region" description="Basic and acidic residues" evidence="1">
    <location>
        <begin position="94"/>
        <end position="108"/>
    </location>
</feature>
<dbReference type="Pfam" id="PF01479">
    <property type="entry name" value="S4"/>
    <property type="match status" value="1"/>
</dbReference>
<dbReference type="AlphaFoldDB" id="A0A382J093"/>
<gene>
    <name evidence="3" type="ORF">METZ01_LOCUS257706</name>
</gene>
<proteinExistence type="predicted"/>
<reference evidence="3" key="1">
    <citation type="submission" date="2018-05" db="EMBL/GenBank/DDBJ databases">
        <authorList>
            <person name="Lanie J.A."/>
            <person name="Ng W.-L."/>
            <person name="Kazmierczak K.M."/>
            <person name="Andrzejewski T.M."/>
            <person name="Davidsen T.M."/>
            <person name="Wayne K.J."/>
            <person name="Tettelin H."/>
            <person name="Glass J.I."/>
            <person name="Rusch D."/>
            <person name="Podicherti R."/>
            <person name="Tsui H.-C.T."/>
            <person name="Winkler M.E."/>
        </authorList>
    </citation>
    <scope>NUCLEOTIDE SEQUENCE</scope>
</reference>
<dbReference type="SMART" id="SM00363">
    <property type="entry name" value="S4"/>
    <property type="match status" value="1"/>
</dbReference>
<sequence length="126" mass="14330">MADVQRLDKWLWFARFFKSRTSAGKACNNAKVRINGQIASKASATVKVDDVLTFPRGHYIRVIRILDLGRRRGPAPEAQILYEDLAPPQSSDKLSVDRRSVLGRRDVGSGRPTKRDRRAVDRLQDR</sequence>
<feature type="region of interest" description="Disordered" evidence="1">
    <location>
        <begin position="81"/>
        <end position="126"/>
    </location>
</feature>
<dbReference type="InterPro" id="IPR036986">
    <property type="entry name" value="S4_RNA-bd_sf"/>
</dbReference>
<evidence type="ECO:0000256" key="1">
    <source>
        <dbReference type="SAM" id="MobiDB-lite"/>
    </source>
</evidence>
<protein>
    <recommendedName>
        <fullName evidence="2">RNA-binding S4 domain-containing protein</fullName>
    </recommendedName>
</protein>
<dbReference type="PROSITE" id="PS50889">
    <property type="entry name" value="S4"/>
    <property type="match status" value="1"/>
</dbReference>
<dbReference type="EMBL" id="UINC01070586">
    <property type="protein sequence ID" value="SVC04852.1"/>
    <property type="molecule type" value="Genomic_DNA"/>
</dbReference>
<organism evidence="3">
    <name type="scientific">marine metagenome</name>
    <dbReference type="NCBI Taxonomy" id="408172"/>
    <lineage>
        <taxon>unclassified sequences</taxon>
        <taxon>metagenomes</taxon>
        <taxon>ecological metagenomes</taxon>
    </lineage>
</organism>
<dbReference type="CDD" id="cd00165">
    <property type="entry name" value="S4"/>
    <property type="match status" value="1"/>
</dbReference>
<dbReference type="Gene3D" id="3.10.290.10">
    <property type="entry name" value="RNA-binding S4 domain"/>
    <property type="match status" value="1"/>
</dbReference>
<accession>A0A382J093</accession>
<evidence type="ECO:0000313" key="3">
    <source>
        <dbReference type="EMBL" id="SVC04852.1"/>
    </source>
</evidence>